<evidence type="ECO:0000313" key="1">
    <source>
        <dbReference type="EMBL" id="KAL1851661.1"/>
    </source>
</evidence>
<keyword evidence="2" id="KW-1185">Reference proteome</keyword>
<dbReference type="InterPro" id="IPR023296">
    <property type="entry name" value="Glyco_hydro_beta-prop_sf"/>
</dbReference>
<dbReference type="InterPro" id="IPR050727">
    <property type="entry name" value="GH43_arabinanases"/>
</dbReference>
<evidence type="ECO:0000313" key="2">
    <source>
        <dbReference type="Proteomes" id="UP001583177"/>
    </source>
</evidence>
<reference evidence="1 2" key="1">
    <citation type="journal article" date="2024" name="IMA Fungus">
        <title>IMA Genome - F19 : A genome assembly and annotation guide to empower mycologists, including annotated draft genome sequences of Ceratocystis pirilliformis, Diaporthe australafricana, Fusarium ophioides, Paecilomyces lecythidis, and Sporothrix stenoceras.</title>
        <authorList>
            <person name="Aylward J."/>
            <person name="Wilson A.M."/>
            <person name="Visagie C.M."/>
            <person name="Spraker J."/>
            <person name="Barnes I."/>
            <person name="Buitendag C."/>
            <person name="Ceriani C."/>
            <person name="Del Mar Angel L."/>
            <person name="du Plessis D."/>
            <person name="Fuchs T."/>
            <person name="Gasser K."/>
            <person name="Kramer D."/>
            <person name="Li W."/>
            <person name="Munsamy K."/>
            <person name="Piso A."/>
            <person name="Price J.L."/>
            <person name="Sonnekus B."/>
            <person name="Thomas C."/>
            <person name="van der Nest A."/>
            <person name="van Dijk A."/>
            <person name="van Heerden A."/>
            <person name="van Vuuren N."/>
            <person name="Yilmaz N."/>
            <person name="Duong T.A."/>
            <person name="van der Merwe N.A."/>
            <person name="Wingfield M.J."/>
            <person name="Wingfield B.D."/>
        </authorList>
    </citation>
    <scope>NUCLEOTIDE SEQUENCE [LARGE SCALE GENOMIC DNA]</scope>
    <source>
        <strain evidence="1 2">CMW 18300</strain>
    </source>
</reference>
<name>A0ABR3W2K7_9PEZI</name>
<dbReference type="Gene3D" id="2.115.10.20">
    <property type="entry name" value="Glycosyl hydrolase domain, family 43"/>
    <property type="match status" value="1"/>
</dbReference>
<dbReference type="Proteomes" id="UP001583177">
    <property type="component" value="Unassembled WGS sequence"/>
</dbReference>
<dbReference type="PANTHER" id="PTHR43301">
    <property type="entry name" value="ARABINAN ENDO-1,5-ALPHA-L-ARABINOSIDASE"/>
    <property type="match status" value="1"/>
</dbReference>
<accession>A0ABR3W2K7</accession>
<gene>
    <name evidence="1" type="ORF">Daus18300_012470</name>
</gene>
<organism evidence="1 2">
    <name type="scientific">Diaporthe australafricana</name>
    <dbReference type="NCBI Taxonomy" id="127596"/>
    <lineage>
        <taxon>Eukaryota</taxon>
        <taxon>Fungi</taxon>
        <taxon>Dikarya</taxon>
        <taxon>Ascomycota</taxon>
        <taxon>Pezizomycotina</taxon>
        <taxon>Sordariomycetes</taxon>
        <taxon>Sordariomycetidae</taxon>
        <taxon>Diaporthales</taxon>
        <taxon>Diaporthaceae</taxon>
        <taxon>Diaporthe</taxon>
    </lineage>
</organism>
<dbReference type="PANTHER" id="PTHR43301:SF3">
    <property type="entry name" value="ARABINAN ENDO-1,5-ALPHA-L-ARABINOSIDASE A-RELATED"/>
    <property type="match status" value="1"/>
</dbReference>
<dbReference type="EMBL" id="JAWRVE010000170">
    <property type="protein sequence ID" value="KAL1851661.1"/>
    <property type="molecule type" value="Genomic_DNA"/>
</dbReference>
<proteinExistence type="predicted"/>
<sequence>MTMKHILEGYAFLYFTASDESIDLASSNGNNGLSFTELNNGQPVLTSNLGDGGGDKFFILATDLCTGCGTSSWAEAPAPHGKPAHRGLGVARPRHLLSEQRHVRVSPPPGSNGNTWAPEAYWDRELRAYLVYWASGIYDDDDDAADPGRERTEYQRDGVRHHGRLRDVFGEPVVWQDEPPGGRIDSTVILEEEGGMYYRFTKATVDGCADIVQESSPSLTAGLDGWARVASCIGTSAEWHGRGGRPTNPGDVNGERYVLIVDELDGDGYVPLESADLTTGEWALSNNYSYPITPRRGTILPLTAVELEAIVEAYGSAA</sequence>
<protein>
    <submittedName>
        <fullName evidence="1">Uncharacterized protein</fullName>
    </submittedName>
</protein>
<comment type="caution">
    <text evidence="1">The sequence shown here is derived from an EMBL/GenBank/DDBJ whole genome shotgun (WGS) entry which is preliminary data.</text>
</comment>
<dbReference type="CDD" id="cd08983">
    <property type="entry name" value="GH43_Bt3655-like"/>
    <property type="match status" value="1"/>
</dbReference>